<proteinExistence type="inferred from homology"/>
<name>A0A5B8V4Y9_9BACT</name>
<evidence type="ECO:0000259" key="5">
    <source>
        <dbReference type="Pfam" id="PF00171"/>
    </source>
</evidence>
<dbReference type="Gene3D" id="3.40.309.10">
    <property type="entry name" value="Aldehyde Dehydrogenase, Chain A, domain 2"/>
    <property type="match status" value="1"/>
</dbReference>
<dbReference type="Pfam" id="PF00171">
    <property type="entry name" value="Aldedh"/>
    <property type="match status" value="1"/>
</dbReference>
<dbReference type="KEGG" id="pgin:FRZ67_01845"/>
<dbReference type="InterPro" id="IPR016161">
    <property type="entry name" value="Ald_DH/histidinol_DH"/>
</dbReference>
<evidence type="ECO:0000256" key="3">
    <source>
        <dbReference type="PROSITE-ProRule" id="PRU10007"/>
    </source>
</evidence>
<dbReference type="PANTHER" id="PTHR43353:SF5">
    <property type="entry name" value="SUCCINATE-SEMIALDEHYDE DEHYDROGENASE, MITOCHONDRIAL"/>
    <property type="match status" value="1"/>
</dbReference>
<dbReference type="Proteomes" id="UP000321533">
    <property type="component" value="Chromosome"/>
</dbReference>
<reference evidence="6 7" key="1">
    <citation type="journal article" date="2016" name="Int. J. Syst. Evol. Microbiol.">
        <title>Panacibacter ginsenosidivorans gen. nov., sp. nov., with ginsenoside converting activity isolated from soil of a ginseng field.</title>
        <authorList>
            <person name="Siddiqi M.Z."/>
            <person name="Muhammad Shafi S."/>
            <person name="Choi K.D."/>
            <person name="Im W.T."/>
        </authorList>
    </citation>
    <scope>NUCLEOTIDE SEQUENCE [LARGE SCALE GENOMIC DNA]</scope>
    <source>
        <strain evidence="6 7">Gsoil1550</strain>
    </source>
</reference>
<dbReference type="InterPro" id="IPR029510">
    <property type="entry name" value="Ald_DH_CS_GLU"/>
</dbReference>
<evidence type="ECO:0000256" key="4">
    <source>
        <dbReference type="RuleBase" id="RU003345"/>
    </source>
</evidence>
<feature type="active site" evidence="3">
    <location>
        <position position="246"/>
    </location>
</feature>
<feature type="domain" description="Aldehyde dehydrogenase" evidence="5">
    <location>
        <begin position="11"/>
        <end position="467"/>
    </location>
</feature>
<dbReference type="PROSITE" id="PS00687">
    <property type="entry name" value="ALDEHYDE_DEHYDR_GLU"/>
    <property type="match status" value="1"/>
</dbReference>
<evidence type="ECO:0000313" key="7">
    <source>
        <dbReference type="Proteomes" id="UP000321533"/>
    </source>
</evidence>
<dbReference type="FunFam" id="3.40.309.10:FF:000009">
    <property type="entry name" value="Aldehyde dehydrogenase A"/>
    <property type="match status" value="1"/>
</dbReference>
<evidence type="ECO:0000256" key="1">
    <source>
        <dbReference type="ARBA" id="ARBA00009986"/>
    </source>
</evidence>
<protein>
    <submittedName>
        <fullName evidence="6">NAD-dependent succinate-semialdehyde dehydrogenase</fullName>
    </submittedName>
</protein>
<gene>
    <name evidence="6" type="ORF">FRZ67_01845</name>
</gene>
<dbReference type="CDD" id="cd07103">
    <property type="entry name" value="ALDH_F5_SSADH_GabD"/>
    <property type="match status" value="1"/>
</dbReference>
<organism evidence="6 7">
    <name type="scientific">Panacibacter ginsenosidivorans</name>
    <dbReference type="NCBI Taxonomy" id="1813871"/>
    <lineage>
        <taxon>Bacteria</taxon>
        <taxon>Pseudomonadati</taxon>
        <taxon>Bacteroidota</taxon>
        <taxon>Chitinophagia</taxon>
        <taxon>Chitinophagales</taxon>
        <taxon>Chitinophagaceae</taxon>
        <taxon>Panacibacter</taxon>
    </lineage>
</organism>
<keyword evidence="2 4" id="KW-0560">Oxidoreductase</keyword>
<sequence length="473" mass="51538">MILNYINGEFIQAQSGKTEKLVNPATEEVIDEITWGNINDCKVAIDAANTAFKTWSKTNVYQRSTILKKAADIIRTNVNDYAKDTVMESGKPMAEAKGEWMVAANLFEWFAEEAKRAYGRTIPAIRNDKRMMTIWQPMGVVGVITAWNFPAYNPARAWAAALAAGCTLVTKGSEFTASSTNCLVKALAEAGLPAGVLNNINGDAAIIGDEFLSNPVVKKISFTGSTRVGKILMDGASKTNTKLSLELGGNAPVIINHDVNVEALAVSSVTAKLRNAGQVCVAPQRFFVHAFVYDQFVAIASDAIKNIKVGYGWEKDTNMGPLINQRQQQQVLEIINHAKHAGAKAAAANAPSDKGWFVPPTLLTNVDETTEAVNKEIFGPVMPIIKWEHKNDVIEWANNTPYGLASYVWTNNINDAFLFSESLEFGMVGINEWAPHATEAPFGGWKQSGIGHESGSEGLFEYMEKKLISWGGL</sequence>
<dbReference type="InterPro" id="IPR016163">
    <property type="entry name" value="Ald_DH_C"/>
</dbReference>
<dbReference type="OrthoDB" id="629320at2"/>
<dbReference type="EMBL" id="CP042435">
    <property type="protein sequence ID" value="QEC66105.1"/>
    <property type="molecule type" value="Genomic_DNA"/>
</dbReference>
<dbReference type="RefSeq" id="WP_147187905.1">
    <property type="nucleotide sequence ID" value="NZ_CP042435.1"/>
</dbReference>
<dbReference type="SUPFAM" id="SSF53720">
    <property type="entry name" value="ALDH-like"/>
    <property type="match status" value="1"/>
</dbReference>
<evidence type="ECO:0000256" key="2">
    <source>
        <dbReference type="ARBA" id="ARBA00023002"/>
    </source>
</evidence>
<dbReference type="Gene3D" id="3.40.605.10">
    <property type="entry name" value="Aldehyde Dehydrogenase, Chain A, domain 1"/>
    <property type="match status" value="1"/>
</dbReference>
<dbReference type="PANTHER" id="PTHR43353">
    <property type="entry name" value="SUCCINATE-SEMIALDEHYDE DEHYDROGENASE, MITOCHONDRIAL"/>
    <property type="match status" value="1"/>
</dbReference>
<dbReference type="GO" id="GO:0009450">
    <property type="term" value="P:gamma-aminobutyric acid catabolic process"/>
    <property type="evidence" value="ECO:0007669"/>
    <property type="project" value="TreeGrafter"/>
</dbReference>
<accession>A0A5B8V4Y9</accession>
<comment type="similarity">
    <text evidence="1 4">Belongs to the aldehyde dehydrogenase family.</text>
</comment>
<dbReference type="InterPro" id="IPR050740">
    <property type="entry name" value="Aldehyde_DH_Superfamily"/>
</dbReference>
<keyword evidence="7" id="KW-1185">Reference proteome</keyword>
<dbReference type="GO" id="GO:0004777">
    <property type="term" value="F:succinate-semialdehyde dehydrogenase (NAD+) activity"/>
    <property type="evidence" value="ECO:0007669"/>
    <property type="project" value="TreeGrafter"/>
</dbReference>
<dbReference type="InterPro" id="IPR016162">
    <property type="entry name" value="Ald_DH_N"/>
</dbReference>
<dbReference type="AlphaFoldDB" id="A0A5B8V4Y9"/>
<evidence type="ECO:0000313" key="6">
    <source>
        <dbReference type="EMBL" id="QEC66105.1"/>
    </source>
</evidence>
<dbReference type="InterPro" id="IPR015590">
    <property type="entry name" value="Aldehyde_DH_dom"/>
</dbReference>
<dbReference type="FunFam" id="3.40.605.10:FF:000007">
    <property type="entry name" value="NAD/NADP-dependent betaine aldehyde dehydrogenase"/>
    <property type="match status" value="1"/>
</dbReference>